<gene>
    <name evidence="11" type="ORF">CYBJADRAFT_167988</name>
</gene>
<evidence type="ECO:0000256" key="9">
    <source>
        <dbReference type="SAM" id="MobiDB-lite"/>
    </source>
</evidence>
<keyword evidence="3" id="KW-0158">Chromosome</keyword>
<dbReference type="Pfam" id="PF00856">
    <property type="entry name" value="SET"/>
    <property type="match status" value="1"/>
</dbReference>
<evidence type="ECO:0000256" key="2">
    <source>
        <dbReference type="ARBA" id="ARBA00004286"/>
    </source>
</evidence>
<evidence type="ECO:0000256" key="3">
    <source>
        <dbReference type="ARBA" id="ARBA00022454"/>
    </source>
</evidence>
<comment type="subcellular location">
    <subcellularLocation>
        <location evidence="2">Chromosome</location>
    </subcellularLocation>
    <subcellularLocation>
        <location evidence="1">Nucleus</location>
    </subcellularLocation>
</comment>
<protein>
    <recommendedName>
        <fullName evidence="10">SET domain-containing protein</fullName>
    </recommendedName>
</protein>
<dbReference type="PROSITE" id="PS50280">
    <property type="entry name" value="SET"/>
    <property type="match status" value="1"/>
</dbReference>
<dbReference type="InterPro" id="IPR046341">
    <property type="entry name" value="SET_dom_sf"/>
</dbReference>
<dbReference type="SUPFAM" id="SSF82199">
    <property type="entry name" value="SET domain"/>
    <property type="match status" value="1"/>
</dbReference>
<keyword evidence="8" id="KW-0539">Nucleus</keyword>
<dbReference type="SMART" id="SM00317">
    <property type="entry name" value="SET"/>
    <property type="match status" value="1"/>
</dbReference>
<proteinExistence type="predicted"/>
<dbReference type="GO" id="GO:0005694">
    <property type="term" value="C:chromosome"/>
    <property type="evidence" value="ECO:0007669"/>
    <property type="project" value="UniProtKB-SubCell"/>
</dbReference>
<feature type="compositionally biased region" description="Low complexity" evidence="9">
    <location>
        <begin position="301"/>
        <end position="311"/>
    </location>
</feature>
<dbReference type="InterPro" id="IPR001214">
    <property type="entry name" value="SET_dom"/>
</dbReference>
<keyword evidence="5" id="KW-0808">Transferase</keyword>
<feature type="domain" description="SET" evidence="10">
    <location>
        <begin position="129"/>
        <end position="242"/>
    </location>
</feature>
<dbReference type="RefSeq" id="XP_020070475.1">
    <property type="nucleotide sequence ID" value="XM_020215166.1"/>
</dbReference>
<dbReference type="GO" id="GO:0032259">
    <property type="term" value="P:methylation"/>
    <property type="evidence" value="ECO:0007669"/>
    <property type="project" value="UniProtKB-KW"/>
</dbReference>
<dbReference type="InterPro" id="IPR041938">
    <property type="entry name" value="Hist-Lys_N-MTase_N"/>
</dbReference>
<dbReference type="OrthoDB" id="6627536at2759"/>
<keyword evidence="4" id="KW-0489">Methyltransferase</keyword>
<keyword evidence="7" id="KW-0156">Chromatin regulator</keyword>
<evidence type="ECO:0000256" key="7">
    <source>
        <dbReference type="ARBA" id="ARBA00022853"/>
    </source>
</evidence>
<dbReference type="STRING" id="983966.A0A1E4S1Q2"/>
<name>A0A1E4S1Q2_CYBJN</name>
<evidence type="ECO:0000256" key="4">
    <source>
        <dbReference type="ARBA" id="ARBA00022603"/>
    </source>
</evidence>
<dbReference type="AlphaFoldDB" id="A0A1E4S1Q2"/>
<organism evidence="11 12">
    <name type="scientific">Cyberlindnera jadinii (strain ATCC 18201 / CBS 1600 / BCRC 20928 / JCM 3617 / NBRC 0987 / NRRL Y-1542)</name>
    <name type="common">Torula yeast</name>
    <name type="synonym">Candida utilis</name>
    <dbReference type="NCBI Taxonomy" id="983966"/>
    <lineage>
        <taxon>Eukaryota</taxon>
        <taxon>Fungi</taxon>
        <taxon>Dikarya</taxon>
        <taxon>Ascomycota</taxon>
        <taxon>Saccharomycotina</taxon>
        <taxon>Saccharomycetes</taxon>
        <taxon>Phaffomycetales</taxon>
        <taxon>Phaffomycetaceae</taxon>
        <taxon>Cyberlindnera</taxon>
    </lineage>
</organism>
<evidence type="ECO:0000256" key="6">
    <source>
        <dbReference type="ARBA" id="ARBA00022691"/>
    </source>
</evidence>
<dbReference type="EMBL" id="KV453931">
    <property type="protein sequence ID" value="ODV73436.1"/>
    <property type="molecule type" value="Genomic_DNA"/>
</dbReference>
<evidence type="ECO:0000313" key="11">
    <source>
        <dbReference type="EMBL" id="ODV73436.1"/>
    </source>
</evidence>
<dbReference type="PANTHER" id="PTHR12977:SF4">
    <property type="entry name" value="HISTONE-LYSINE N-METHYLTRANSFERASE KMT5B"/>
    <property type="match status" value="1"/>
</dbReference>
<evidence type="ECO:0000256" key="5">
    <source>
        <dbReference type="ARBA" id="ARBA00022679"/>
    </source>
</evidence>
<dbReference type="Proteomes" id="UP000094389">
    <property type="component" value="Unassembled WGS sequence"/>
</dbReference>
<dbReference type="Gene3D" id="1.10.10.1700">
    <property type="entry name" value="Histone-lysine N-methyltransferase"/>
    <property type="match status" value="1"/>
</dbReference>
<dbReference type="PANTHER" id="PTHR12977">
    <property type="entry name" value="SUPPRESSOR OF VARIEGATION 4-20-RELATED"/>
    <property type="match status" value="1"/>
</dbReference>
<accession>A0A1E4S1Q2</accession>
<dbReference type="Gene3D" id="2.170.270.10">
    <property type="entry name" value="SET domain"/>
    <property type="match status" value="1"/>
</dbReference>
<evidence type="ECO:0000259" key="10">
    <source>
        <dbReference type="PROSITE" id="PS50280"/>
    </source>
</evidence>
<dbReference type="GO" id="GO:0042799">
    <property type="term" value="F:histone H4K20 methyltransferase activity"/>
    <property type="evidence" value="ECO:0007669"/>
    <property type="project" value="TreeGrafter"/>
</dbReference>
<keyword evidence="6" id="KW-0949">S-adenosyl-L-methionine</keyword>
<dbReference type="GO" id="GO:0005634">
    <property type="term" value="C:nucleus"/>
    <property type="evidence" value="ECO:0007669"/>
    <property type="project" value="UniProtKB-SubCell"/>
</dbReference>
<keyword evidence="12" id="KW-1185">Reference proteome</keyword>
<dbReference type="GeneID" id="30989562"/>
<dbReference type="InterPro" id="IPR039977">
    <property type="entry name" value="Suv4-20/Set9"/>
</dbReference>
<sequence length="686" mass="78313">MNSRTRSSKQKVRKMGSPGLSTSLSWMAFAETDDFLTRNLVDNMYFWIETRKISHGYQRGLMIDREVLLKILKKQVVKMEKLCLDKCTESLMNTKAMQTFLRRYNGDEEVLSGIRSHVQRYLCMYHASCGFELAVTDRFKVKTGTSECCVVARRVFDKNEEVKYLAGSLSPLVPGEEEPPIISDFSVINIPRCDYPCLLLGPIRFVNHNCSPNAKFVMAQGEMKIITLKRILVGEEITVSYSNSYFGKDNMHCLCATCEAEQKGYYDPGRFQIPAFAELIEVLSSDMESDTEVIELDSDDPSSSSVLISSDSETEETNSGIHVHQQRASRMMRGLEMNHKTFKNLKGYQISGKILRDRQKIHRRGSMTSILDSLPLDCSTDSKLLQAKIDQRELERRSRNRTLHKLYMKELYQTDQEELLETTYDCLNCGIYFRCTEKFPFVNYCERCRRHQLIFNSAWPGIISNSGTKCKRLNLNSSKDRPSIADVIKMKTSMTCKPSRQNLRALTYPRAKIKKPSITMSGRKTHTSKFTRRVLAYGQHEQPSFLDEFTSSDNSSSDEADLEDDSVKLLQLSINVKFKEQNTETPYNKVKLKSQKAQSGNVGKALRLEWSQSQDSSDSANNECRLIRPSVLEVESINDEITYVKDKVSSYSRNVTDTNVANPLESVKEFIVISDSESDGDLVLID</sequence>
<reference evidence="11 12" key="1">
    <citation type="journal article" date="2016" name="Proc. Natl. Acad. Sci. U.S.A.">
        <title>Comparative genomics of biotechnologically important yeasts.</title>
        <authorList>
            <person name="Riley R."/>
            <person name="Haridas S."/>
            <person name="Wolfe K.H."/>
            <person name="Lopes M.R."/>
            <person name="Hittinger C.T."/>
            <person name="Goeker M."/>
            <person name="Salamov A.A."/>
            <person name="Wisecaver J.H."/>
            <person name="Long T.M."/>
            <person name="Calvey C.H."/>
            <person name="Aerts A.L."/>
            <person name="Barry K.W."/>
            <person name="Choi C."/>
            <person name="Clum A."/>
            <person name="Coughlan A.Y."/>
            <person name="Deshpande S."/>
            <person name="Douglass A.P."/>
            <person name="Hanson S.J."/>
            <person name="Klenk H.-P."/>
            <person name="LaButti K.M."/>
            <person name="Lapidus A."/>
            <person name="Lindquist E.A."/>
            <person name="Lipzen A.M."/>
            <person name="Meier-Kolthoff J.P."/>
            <person name="Ohm R.A."/>
            <person name="Otillar R.P."/>
            <person name="Pangilinan J.L."/>
            <person name="Peng Y."/>
            <person name="Rokas A."/>
            <person name="Rosa C.A."/>
            <person name="Scheuner C."/>
            <person name="Sibirny A.A."/>
            <person name="Slot J.C."/>
            <person name="Stielow J.B."/>
            <person name="Sun H."/>
            <person name="Kurtzman C.P."/>
            <person name="Blackwell M."/>
            <person name="Grigoriev I.V."/>
            <person name="Jeffries T.W."/>
        </authorList>
    </citation>
    <scope>NUCLEOTIDE SEQUENCE [LARGE SCALE GENOMIC DNA]</scope>
    <source>
        <strain evidence="12">ATCC 18201 / CBS 1600 / BCRC 20928 / JCM 3617 / NBRC 0987 / NRRL Y-1542</strain>
    </source>
</reference>
<feature type="region of interest" description="Disordered" evidence="9">
    <location>
        <begin position="294"/>
        <end position="323"/>
    </location>
</feature>
<evidence type="ECO:0000256" key="8">
    <source>
        <dbReference type="ARBA" id="ARBA00023242"/>
    </source>
</evidence>
<evidence type="ECO:0000313" key="12">
    <source>
        <dbReference type="Proteomes" id="UP000094389"/>
    </source>
</evidence>
<evidence type="ECO:0000256" key="1">
    <source>
        <dbReference type="ARBA" id="ARBA00004123"/>
    </source>
</evidence>